<keyword evidence="3" id="KW-0597">Phosphoprotein</keyword>
<dbReference type="CDD" id="cd00082">
    <property type="entry name" value="HisKA"/>
    <property type="match status" value="1"/>
</dbReference>
<dbReference type="InterPro" id="IPR036097">
    <property type="entry name" value="HisK_dim/P_sf"/>
</dbReference>
<keyword evidence="6" id="KW-1185">Reference proteome</keyword>
<dbReference type="PANTHER" id="PTHR43065">
    <property type="entry name" value="SENSOR HISTIDINE KINASE"/>
    <property type="match status" value="1"/>
</dbReference>
<dbReference type="InterPro" id="IPR004358">
    <property type="entry name" value="Sig_transdc_His_kin-like_C"/>
</dbReference>
<accession>A0A0D6PM89</accession>
<gene>
    <name evidence="5" type="ORF">Aam_126_043</name>
</gene>
<feature type="domain" description="Histidine kinase" evidence="4">
    <location>
        <begin position="30"/>
        <end position="231"/>
    </location>
</feature>
<keyword evidence="5" id="KW-0808">Transferase</keyword>
<proteinExistence type="predicted"/>
<keyword evidence="5" id="KW-0418">Kinase</keyword>
<reference evidence="5 6" key="1">
    <citation type="submission" date="2012-11" db="EMBL/GenBank/DDBJ databases">
        <title>Whole genome sequence of Acidocella aminolytica 101 = DSM 11237.</title>
        <authorList>
            <person name="Azuma Y."/>
            <person name="Higashiura N."/>
            <person name="Hirakawa H."/>
            <person name="Matsushita K."/>
        </authorList>
    </citation>
    <scope>NUCLEOTIDE SEQUENCE [LARGE SCALE GENOMIC DNA]</scope>
    <source>
        <strain evidence="6">101 / DSM 11237</strain>
    </source>
</reference>
<dbReference type="SUPFAM" id="SSF47384">
    <property type="entry name" value="Homodimeric domain of signal transducing histidine kinase"/>
    <property type="match status" value="1"/>
</dbReference>
<dbReference type="InterPro" id="IPR005467">
    <property type="entry name" value="His_kinase_dom"/>
</dbReference>
<dbReference type="RefSeq" id="WP_082075783.1">
    <property type="nucleotide sequence ID" value="NZ_BANC01000124.1"/>
</dbReference>
<sequence>MEDGSPSRGMAAKPAACTTEAATVEKFAARVAHDFNNLLTGVLGHLELVELRAAQNPQDGVDSLIAGARQASGRAAELARRLVLFSGHTLHEREPIPLAPLLQELAIRPDCKGLDLKLPDETLCVAADTCGLRQAVLELLANAFETGTTVHLTAGVESGRVVVTVRDEGAGMTPEILARAGEPLFTTRSNGAGRGLGLAIARRVAEHAGGTLDLASDPQKGCTARLIFPIM</sequence>
<dbReference type="Pfam" id="PF02518">
    <property type="entry name" value="HATPase_c"/>
    <property type="match status" value="1"/>
</dbReference>
<dbReference type="EC" id="2.7.13.3" evidence="2"/>
<evidence type="ECO:0000313" key="6">
    <source>
        <dbReference type="Proteomes" id="UP000032668"/>
    </source>
</evidence>
<comment type="catalytic activity">
    <reaction evidence="1">
        <text>ATP + protein L-histidine = ADP + protein N-phospho-L-histidine.</text>
        <dbReference type="EC" id="2.7.13.3"/>
    </reaction>
</comment>
<dbReference type="OrthoDB" id="9760752at2"/>
<dbReference type="STRING" id="1120923.SAMN02746095_02470"/>
<dbReference type="Gene3D" id="1.10.287.130">
    <property type="match status" value="1"/>
</dbReference>
<evidence type="ECO:0000259" key="4">
    <source>
        <dbReference type="PROSITE" id="PS50109"/>
    </source>
</evidence>
<dbReference type="GO" id="GO:0000155">
    <property type="term" value="F:phosphorelay sensor kinase activity"/>
    <property type="evidence" value="ECO:0007669"/>
    <property type="project" value="InterPro"/>
</dbReference>
<dbReference type="SUPFAM" id="SSF55874">
    <property type="entry name" value="ATPase domain of HSP90 chaperone/DNA topoisomerase II/histidine kinase"/>
    <property type="match status" value="1"/>
</dbReference>
<dbReference type="Proteomes" id="UP000032668">
    <property type="component" value="Unassembled WGS sequence"/>
</dbReference>
<dbReference type="PRINTS" id="PR00344">
    <property type="entry name" value="BCTRLSENSOR"/>
</dbReference>
<dbReference type="Gene3D" id="3.30.565.10">
    <property type="entry name" value="Histidine kinase-like ATPase, C-terminal domain"/>
    <property type="match status" value="1"/>
</dbReference>
<comment type="caution">
    <text evidence="5">The sequence shown here is derived from an EMBL/GenBank/DDBJ whole genome shotgun (WGS) entry which is preliminary data.</text>
</comment>
<dbReference type="InterPro" id="IPR003661">
    <property type="entry name" value="HisK_dim/P_dom"/>
</dbReference>
<dbReference type="InterPro" id="IPR036890">
    <property type="entry name" value="HATPase_C_sf"/>
</dbReference>
<evidence type="ECO:0000256" key="1">
    <source>
        <dbReference type="ARBA" id="ARBA00000085"/>
    </source>
</evidence>
<dbReference type="PANTHER" id="PTHR43065:SF42">
    <property type="entry name" value="TWO-COMPONENT SENSOR PPRA"/>
    <property type="match status" value="1"/>
</dbReference>
<dbReference type="InterPro" id="IPR003594">
    <property type="entry name" value="HATPase_dom"/>
</dbReference>
<name>A0A0D6PM89_9PROT</name>
<dbReference type="PROSITE" id="PS50109">
    <property type="entry name" value="HIS_KIN"/>
    <property type="match status" value="1"/>
</dbReference>
<dbReference type="EMBL" id="BANC01000124">
    <property type="protein sequence ID" value="GAN81914.1"/>
    <property type="molecule type" value="Genomic_DNA"/>
</dbReference>
<organism evidence="5 6">
    <name type="scientific">Acidocella aminolytica 101 = DSM 11237</name>
    <dbReference type="NCBI Taxonomy" id="1120923"/>
    <lineage>
        <taxon>Bacteria</taxon>
        <taxon>Pseudomonadati</taxon>
        <taxon>Pseudomonadota</taxon>
        <taxon>Alphaproteobacteria</taxon>
        <taxon>Acetobacterales</taxon>
        <taxon>Acidocellaceae</taxon>
        <taxon>Acidocella</taxon>
    </lineage>
</organism>
<protein>
    <recommendedName>
        <fullName evidence="2">histidine kinase</fullName>
        <ecNumber evidence="2">2.7.13.3</ecNumber>
    </recommendedName>
</protein>
<evidence type="ECO:0000256" key="3">
    <source>
        <dbReference type="ARBA" id="ARBA00022553"/>
    </source>
</evidence>
<evidence type="ECO:0000256" key="2">
    <source>
        <dbReference type="ARBA" id="ARBA00012438"/>
    </source>
</evidence>
<dbReference type="AlphaFoldDB" id="A0A0D6PM89"/>
<dbReference type="SMART" id="SM00387">
    <property type="entry name" value="HATPase_c"/>
    <property type="match status" value="1"/>
</dbReference>
<evidence type="ECO:0000313" key="5">
    <source>
        <dbReference type="EMBL" id="GAN81914.1"/>
    </source>
</evidence>